<keyword evidence="1" id="KW-0472">Membrane</keyword>
<comment type="caution">
    <text evidence="2">The sequence shown here is derived from an EMBL/GenBank/DDBJ whole genome shotgun (WGS) entry which is preliminary data.</text>
</comment>
<name>A0AAX2SCH2_KOCRH</name>
<evidence type="ECO:0008006" key="4">
    <source>
        <dbReference type="Google" id="ProtNLM"/>
    </source>
</evidence>
<organism evidence="2 3">
    <name type="scientific">Kocuria rhizophila</name>
    <dbReference type="NCBI Taxonomy" id="72000"/>
    <lineage>
        <taxon>Bacteria</taxon>
        <taxon>Bacillati</taxon>
        <taxon>Actinomycetota</taxon>
        <taxon>Actinomycetes</taxon>
        <taxon>Micrococcales</taxon>
        <taxon>Micrococcaceae</taxon>
        <taxon>Kocuria</taxon>
    </lineage>
</organism>
<protein>
    <recommendedName>
        <fullName evidence="4">Polysaccharide chain length determinant N-terminal domain-containing protein</fullName>
    </recommendedName>
</protein>
<keyword evidence="1" id="KW-0812">Transmembrane</keyword>
<dbReference type="AlphaFoldDB" id="A0AAX2SCH2"/>
<dbReference type="PANTHER" id="PTHR32309">
    <property type="entry name" value="TYROSINE-PROTEIN KINASE"/>
    <property type="match status" value="1"/>
</dbReference>
<dbReference type="EMBL" id="SPNK01000015">
    <property type="protein sequence ID" value="TFH99335.1"/>
    <property type="molecule type" value="Genomic_DNA"/>
</dbReference>
<dbReference type="PANTHER" id="PTHR32309:SF31">
    <property type="entry name" value="CAPSULAR EXOPOLYSACCHARIDE FAMILY"/>
    <property type="match status" value="1"/>
</dbReference>
<sequence>MSQATRMPRPNLEHGEISTYDMGRALRRGWWMPLVLALVGGLLGWAGSVAVGTSYTSTASGVVVADGGTDATEALAGENLAKSRAVTFSSISENSSTASAVIERMHLDTTPEAVLQNVKTSVPTDTSEVRVAATAGSPEAARDLADAWVDELSKQVGELESTTQGEGVKVQMAKVGEAYTPQNPSSVSPSLLISVGALLGLLAGILMAIAREHRSTRAVHSVPGTTQAA</sequence>
<feature type="transmembrane region" description="Helical" evidence="1">
    <location>
        <begin position="191"/>
        <end position="210"/>
    </location>
</feature>
<keyword evidence="3" id="KW-1185">Reference proteome</keyword>
<evidence type="ECO:0000313" key="3">
    <source>
        <dbReference type="Proteomes" id="UP000298017"/>
    </source>
</evidence>
<gene>
    <name evidence="2" type="ORF">E4P33_10875</name>
</gene>
<proteinExistence type="predicted"/>
<reference evidence="2 3" key="1">
    <citation type="submission" date="2019-03" db="EMBL/GenBank/DDBJ databases">
        <title>Genome Sequencing and Assembly of Various Microbes Isolated from Alder Root Nodule.</title>
        <authorList>
            <person name="Swanson E."/>
            <person name="Sevigny J.L."/>
            <person name="Pesce C."/>
            <person name="Davis I."/>
            <person name="Kleiner V."/>
            <person name="Tisa L."/>
        </authorList>
    </citation>
    <scope>NUCLEOTIDE SEQUENCE [LARGE SCALE GENOMIC DNA]</scope>
    <source>
        <strain evidence="2 3">4R-31</strain>
    </source>
</reference>
<keyword evidence="1" id="KW-1133">Transmembrane helix</keyword>
<dbReference type="InterPro" id="IPR050445">
    <property type="entry name" value="Bact_polysacc_biosynth/exp"/>
</dbReference>
<evidence type="ECO:0000256" key="1">
    <source>
        <dbReference type="SAM" id="Phobius"/>
    </source>
</evidence>
<dbReference type="Proteomes" id="UP000298017">
    <property type="component" value="Unassembled WGS sequence"/>
</dbReference>
<accession>A0AAX2SCH2</accession>
<feature type="transmembrane region" description="Helical" evidence="1">
    <location>
        <begin position="30"/>
        <end position="51"/>
    </location>
</feature>
<evidence type="ECO:0000313" key="2">
    <source>
        <dbReference type="EMBL" id="TFH99335.1"/>
    </source>
</evidence>